<gene>
    <name evidence="1" type="ORF">S06H3_18944</name>
</gene>
<proteinExistence type="predicted"/>
<feature type="non-terminal residue" evidence="1">
    <location>
        <position position="189"/>
    </location>
</feature>
<reference evidence="1" key="1">
    <citation type="journal article" date="2014" name="Front. Microbiol.">
        <title>High frequency of phylogenetically diverse reductive dehalogenase-homologous genes in deep subseafloor sedimentary metagenomes.</title>
        <authorList>
            <person name="Kawai M."/>
            <person name="Futagami T."/>
            <person name="Toyoda A."/>
            <person name="Takaki Y."/>
            <person name="Nishi S."/>
            <person name="Hori S."/>
            <person name="Arai W."/>
            <person name="Tsubouchi T."/>
            <person name="Morono Y."/>
            <person name="Uchiyama I."/>
            <person name="Ito T."/>
            <person name="Fujiyama A."/>
            <person name="Inagaki F."/>
            <person name="Takami H."/>
        </authorList>
    </citation>
    <scope>NUCLEOTIDE SEQUENCE</scope>
    <source>
        <strain evidence="1">Expedition CK06-06</strain>
    </source>
</reference>
<dbReference type="EMBL" id="BARV01009641">
    <property type="protein sequence ID" value="GAI02954.1"/>
    <property type="molecule type" value="Genomic_DNA"/>
</dbReference>
<protein>
    <submittedName>
        <fullName evidence="1">Uncharacterized protein</fullName>
    </submittedName>
</protein>
<sequence length="189" mass="22685">MISIIPRLWIRKNGNLPKKYLVVLTNKSIYLVREKGLIDVRLKLRETISLLYLVSKKYSYKLFIGKTLRIKTSNDSYLLFGSNESLYQFQFYFKIIDEYVEYAIKKTSIIEDIQQRSLTINELKNNIQKHIIILKKKVLNKREIKREYYWREGLDFTLDKLLDKLFAVERKMQTYRDSIKSGYPSTKGY</sequence>
<evidence type="ECO:0000313" key="1">
    <source>
        <dbReference type="EMBL" id="GAI02954.1"/>
    </source>
</evidence>
<dbReference type="AlphaFoldDB" id="X1M9F4"/>
<comment type="caution">
    <text evidence="1">The sequence shown here is derived from an EMBL/GenBank/DDBJ whole genome shotgun (WGS) entry which is preliminary data.</text>
</comment>
<organism evidence="1">
    <name type="scientific">marine sediment metagenome</name>
    <dbReference type="NCBI Taxonomy" id="412755"/>
    <lineage>
        <taxon>unclassified sequences</taxon>
        <taxon>metagenomes</taxon>
        <taxon>ecological metagenomes</taxon>
    </lineage>
</organism>
<name>X1M9F4_9ZZZZ</name>
<accession>X1M9F4</accession>